<dbReference type="Proteomes" id="UP000251995">
    <property type="component" value="Chromosome"/>
</dbReference>
<keyword evidence="2" id="KW-1185">Reference proteome</keyword>
<dbReference type="OrthoDB" id="3733449at2"/>
<accession>A0A344UQH9</accession>
<evidence type="ECO:0000313" key="1">
    <source>
        <dbReference type="EMBL" id="AXE37527.1"/>
    </source>
</evidence>
<dbReference type="EMBL" id="CP025198">
    <property type="protein sequence ID" value="AXE37527.1"/>
    <property type="molecule type" value="Genomic_DNA"/>
</dbReference>
<dbReference type="KEGG" id="acij:JS278_00330"/>
<dbReference type="Gene3D" id="6.10.250.660">
    <property type="match status" value="1"/>
</dbReference>
<dbReference type="InterPro" id="IPR019933">
    <property type="entry name" value="DivIVA_domain"/>
</dbReference>
<protein>
    <recommendedName>
        <fullName evidence="3">Antigen 84</fullName>
    </recommendedName>
</protein>
<proteinExistence type="predicted"/>
<evidence type="ECO:0000313" key="2">
    <source>
        <dbReference type="Proteomes" id="UP000251995"/>
    </source>
</evidence>
<reference evidence="1 2" key="1">
    <citation type="submission" date="2017-12" db="EMBL/GenBank/DDBJ databases">
        <title>The whole genome sequence of the Acidipropionibacterium virtanenii sp. nov. type strain JS278.</title>
        <authorList>
            <person name="Laine P."/>
            <person name="Deptula P."/>
            <person name="Varmanen P."/>
            <person name="Auvinen P."/>
        </authorList>
    </citation>
    <scope>NUCLEOTIDE SEQUENCE [LARGE SCALE GENOMIC DNA]</scope>
    <source>
        <strain evidence="1 2">JS278</strain>
    </source>
</reference>
<name>A0A344UQH9_9ACTN</name>
<dbReference type="RefSeq" id="WP_114043674.1">
    <property type="nucleotide sequence ID" value="NZ_CP025198.1"/>
</dbReference>
<evidence type="ECO:0008006" key="3">
    <source>
        <dbReference type="Google" id="ProtNLM"/>
    </source>
</evidence>
<dbReference type="NCBIfam" id="TIGR03544">
    <property type="entry name" value="DivI1A_domain"/>
    <property type="match status" value="1"/>
</dbReference>
<dbReference type="AlphaFoldDB" id="A0A344UQH9"/>
<sequence length="111" mass="12436">MTSDLPITPAEIQSVRFSAGHRGDYRTGDVDAFLDALIAEVRSDRPIDQMLSDARFRMATKRDQAYPAREVDDFITGLRGRPVQATDDSSIFDAAPYTPPHHSIWSRLTGR</sequence>
<organism evidence="1 2">
    <name type="scientific">Acidipropionibacterium virtanenii</name>
    <dbReference type="NCBI Taxonomy" id="2057246"/>
    <lineage>
        <taxon>Bacteria</taxon>
        <taxon>Bacillati</taxon>
        <taxon>Actinomycetota</taxon>
        <taxon>Actinomycetes</taxon>
        <taxon>Propionibacteriales</taxon>
        <taxon>Propionibacteriaceae</taxon>
        <taxon>Acidipropionibacterium</taxon>
    </lineage>
</organism>
<gene>
    <name evidence="1" type="ORF">JS278_00330</name>
</gene>